<organism evidence="2 3">
    <name type="scientific">Brassicogethes aeneus</name>
    <name type="common">Rape pollen beetle</name>
    <name type="synonym">Meligethes aeneus</name>
    <dbReference type="NCBI Taxonomy" id="1431903"/>
    <lineage>
        <taxon>Eukaryota</taxon>
        <taxon>Metazoa</taxon>
        <taxon>Ecdysozoa</taxon>
        <taxon>Arthropoda</taxon>
        <taxon>Hexapoda</taxon>
        <taxon>Insecta</taxon>
        <taxon>Pterygota</taxon>
        <taxon>Neoptera</taxon>
        <taxon>Endopterygota</taxon>
        <taxon>Coleoptera</taxon>
        <taxon>Polyphaga</taxon>
        <taxon>Cucujiformia</taxon>
        <taxon>Nitidulidae</taxon>
        <taxon>Meligethinae</taxon>
        <taxon>Brassicogethes</taxon>
    </lineage>
</organism>
<evidence type="ECO:0000313" key="2">
    <source>
        <dbReference type="EMBL" id="CAH0554098.1"/>
    </source>
</evidence>
<dbReference type="EMBL" id="OV121134">
    <property type="protein sequence ID" value="CAH0554098.1"/>
    <property type="molecule type" value="Genomic_DNA"/>
</dbReference>
<reference evidence="2" key="1">
    <citation type="submission" date="2021-12" db="EMBL/GenBank/DDBJ databases">
        <authorList>
            <person name="King R."/>
        </authorList>
    </citation>
    <scope>NUCLEOTIDE SEQUENCE</scope>
</reference>
<dbReference type="Pfam" id="PF02958">
    <property type="entry name" value="EcKL"/>
    <property type="match status" value="1"/>
</dbReference>
<dbReference type="InterPro" id="IPR015897">
    <property type="entry name" value="CHK_kinase-like"/>
</dbReference>
<evidence type="ECO:0000313" key="3">
    <source>
        <dbReference type="Proteomes" id="UP001154078"/>
    </source>
</evidence>
<dbReference type="InterPro" id="IPR004119">
    <property type="entry name" value="EcKL"/>
</dbReference>
<keyword evidence="3" id="KW-1185">Reference proteome</keyword>
<dbReference type="SUPFAM" id="SSF56112">
    <property type="entry name" value="Protein kinase-like (PK-like)"/>
    <property type="match status" value="1"/>
</dbReference>
<evidence type="ECO:0000259" key="1">
    <source>
        <dbReference type="SMART" id="SM00587"/>
    </source>
</evidence>
<dbReference type="PANTHER" id="PTHR11012:SF55">
    <property type="entry name" value="BHLH DOMAIN-CONTAINING PROTEIN"/>
    <property type="match status" value="1"/>
</dbReference>
<feature type="domain" description="CHK kinase-like" evidence="1">
    <location>
        <begin position="130"/>
        <end position="311"/>
    </location>
</feature>
<dbReference type="SMART" id="SM00587">
    <property type="entry name" value="CHK"/>
    <property type="match status" value="1"/>
</dbReference>
<sequence>MYAIKNLPQVMRLEKNQEFLGYTSYSITKPGDNLGSSIFGIKVRVKNLETKKEEFVDAVVKTPAQDELIRYIFNSEVTFRNEIEFYRNIMPMLTRFQQENNMDSSEYYVKYLGARLNLKNNEDVDTNAVLLMENLALGGYKMKNRKVGFNLGEAKVIVKNMADFHATTLSYKMKNPENFNSKIKPFLDGTIFECRDGIKGILYEKNKNLALEIVGNNDKDLFERVKHIIEEDFLPDGELFSTICHYDFWVNNIMVNKSECKFLDFQICRYLSLINDLIFFLLTSVENDVVVENFDDLIQLYYDVFINILKKFQCDTSQFSFEVFEQELSFCSKREFLHSISMLFIIFADVKLPMDLNAPIEPSKNHLEKFHVILTIYQKKGWL</sequence>
<dbReference type="PANTHER" id="PTHR11012">
    <property type="entry name" value="PROTEIN KINASE-LIKE DOMAIN-CONTAINING"/>
    <property type="match status" value="1"/>
</dbReference>
<dbReference type="AlphaFoldDB" id="A0A9P0FHB4"/>
<dbReference type="OrthoDB" id="191037at2759"/>
<proteinExistence type="predicted"/>
<dbReference type="Gene3D" id="3.90.1200.10">
    <property type="match status" value="1"/>
</dbReference>
<gene>
    <name evidence="2" type="ORF">MELIAE_LOCUS5942</name>
</gene>
<dbReference type="Proteomes" id="UP001154078">
    <property type="component" value="Chromosome 3"/>
</dbReference>
<protein>
    <recommendedName>
        <fullName evidence="1">CHK kinase-like domain-containing protein</fullName>
    </recommendedName>
</protein>
<dbReference type="InterPro" id="IPR011009">
    <property type="entry name" value="Kinase-like_dom_sf"/>
</dbReference>
<name>A0A9P0FHB4_BRAAE</name>
<accession>A0A9P0FHB4</accession>